<dbReference type="PANTHER" id="PTHR48021">
    <property type="match status" value="1"/>
</dbReference>
<gene>
    <name evidence="8" type="ORF">PUN28_007646</name>
</gene>
<comment type="subcellular location">
    <subcellularLocation>
        <location evidence="1">Membrane</location>
        <topology evidence="1">Multi-pass membrane protein</topology>
    </subcellularLocation>
</comment>
<proteinExistence type="predicted"/>
<keyword evidence="3 6" id="KW-1133">Transmembrane helix</keyword>
<dbReference type="EMBL" id="JADYXP020000006">
    <property type="protein sequence ID" value="KAL0123155.1"/>
    <property type="molecule type" value="Genomic_DNA"/>
</dbReference>
<accession>A0AAW2G6D1</accession>
<dbReference type="PROSITE" id="PS50850">
    <property type="entry name" value="MFS"/>
    <property type="match status" value="1"/>
</dbReference>
<evidence type="ECO:0000313" key="8">
    <source>
        <dbReference type="EMBL" id="KAL0123155.1"/>
    </source>
</evidence>
<feature type="transmembrane region" description="Helical" evidence="6">
    <location>
        <begin position="85"/>
        <end position="104"/>
    </location>
</feature>
<evidence type="ECO:0000256" key="2">
    <source>
        <dbReference type="ARBA" id="ARBA00022692"/>
    </source>
</evidence>
<dbReference type="InterPro" id="IPR005829">
    <property type="entry name" value="Sugar_transporter_CS"/>
</dbReference>
<dbReference type="PROSITE" id="PS00217">
    <property type="entry name" value="SUGAR_TRANSPORT_2"/>
    <property type="match status" value="1"/>
</dbReference>
<dbReference type="Gene3D" id="1.20.1250.20">
    <property type="entry name" value="MFS general substrate transporter like domains"/>
    <property type="match status" value="1"/>
</dbReference>
<feature type="transmembrane region" description="Helical" evidence="6">
    <location>
        <begin position="377"/>
        <end position="405"/>
    </location>
</feature>
<reference evidence="8 9" key="1">
    <citation type="submission" date="2023-03" db="EMBL/GenBank/DDBJ databases">
        <title>High recombination rates correlate with genetic variation in Cardiocondyla obscurior ants.</title>
        <authorList>
            <person name="Errbii M."/>
        </authorList>
    </citation>
    <scope>NUCLEOTIDE SEQUENCE [LARGE SCALE GENOMIC DNA]</scope>
    <source>
        <strain evidence="8">Alpha-2009</strain>
        <tissue evidence="8">Whole body</tissue>
    </source>
</reference>
<evidence type="ECO:0000259" key="7">
    <source>
        <dbReference type="PROSITE" id="PS50850"/>
    </source>
</evidence>
<dbReference type="SUPFAM" id="SSF103473">
    <property type="entry name" value="MFS general substrate transporter"/>
    <property type="match status" value="1"/>
</dbReference>
<keyword evidence="4 6" id="KW-0472">Membrane</keyword>
<feature type="domain" description="Major facilitator superfamily (MFS) profile" evidence="7">
    <location>
        <begin position="15"/>
        <end position="469"/>
    </location>
</feature>
<organism evidence="8 9">
    <name type="scientific">Cardiocondyla obscurior</name>
    <dbReference type="NCBI Taxonomy" id="286306"/>
    <lineage>
        <taxon>Eukaryota</taxon>
        <taxon>Metazoa</taxon>
        <taxon>Ecdysozoa</taxon>
        <taxon>Arthropoda</taxon>
        <taxon>Hexapoda</taxon>
        <taxon>Insecta</taxon>
        <taxon>Pterygota</taxon>
        <taxon>Neoptera</taxon>
        <taxon>Endopterygota</taxon>
        <taxon>Hymenoptera</taxon>
        <taxon>Apocrita</taxon>
        <taxon>Aculeata</taxon>
        <taxon>Formicoidea</taxon>
        <taxon>Formicidae</taxon>
        <taxon>Myrmicinae</taxon>
        <taxon>Cardiocondyla</taxon>
    </lineage>
</organism>
<evidence type="ECO:0000256" key="1">
    <source>
        <dbReference type="ARBA" id="ARBA00004141"/>
    </source>
</evidence>
<evidence type="ECO:0000313" key="9">
    <source>
        <dbReference type="Proteomes" id="UP001430953"/>
    </source>
</evidence>
<feature type="transmembrane region" description="Helical" evidence="6">
    <location>
        <begin position="56"/>
        <end position="78"/>
    </location>
</feature>
<feature type="region of interest" description="Disordered" evidence="5">
    <location>
        <begin position="239"/>
        <end position="258"/>
    </location>
</feature>
<sequence>MYLSFSVQKEKLYLLFYTVVGNLALINLGATVVYSAVVLPVLTNNTSPIVLNGKEIPLFASIIFLTRLVGCFLCPLTLNYGRRCTMIVSGISFFIGWTLIASSYSVIQLFVGRSITGIGVGFSAYSINIYFEEISTASLKQVIGTSTSIGMVFGILMVYLLGYVIKNNWRLIAAIFIVPSVLLVLCNIFFMSESPKFLLMKGQKEAAKIALLRIRGLREETKAFQDEFAEMVNYVEATKNHETSRKNQSDSSTGKEMKKRSYFAQSAEKLKSIRRVILLPEVWKPFVILNFYFFFTMFCGYVVLSYTVDVFIVLNITMDPFLSTTLVGLSQLIGIIIATCCNTRLGRRAMSIVSGVGISISWTVLILYLQFYESTRITAIPVACIIFYVGFGAYGFFSIPWALLAELYPTKYVSVLGQLTTLSVGLFNYVVVELYPMMVTQGKNAIFYYFLITSVVATIFVIIALPETKAKTKTEIEAGFKTS</sequence>
<keyword evidence="2 6" id="KW-0812">Transmembrane</keyword>
<feature type="transmembrane region" description="Helical" evidence="6">
    <location>
        <begin position="171"/>
        <end position="191"/>
    </location>
</feature>
<dbReference type="Pfam" id="PF00083">
    <property type="entry name" value="Sugar_tr"/>
    <property type="match status" value="1"/>
</dbReference>
<evidence type="ECO:0000256" key="5">
    <source>
        <dbReference type="SAM" id="MobiDB-lite"/>
    </source>
</evidence>
<evidence type="ECO:0000256" key="4">
    <source>
        <dbReference type="ARBA" id="ARBA00023136"/>
    </source>
</evidence>
<feature type="transmembrane region" description="Helical" evidence="6">
    <location>
        <begin position="291"/>
        <end position="314"/>
    </location>
</feature>
<feature type="transmembrane region" description="Helical" evidence="6">
    <location>
        <begin position="352"/>
        <end position="371"/>
    </location>
</feature>
<comment type="caution">
    <text evidence="8">The sequence shown here is derived from an EMBL/GenBank/DDBJ whole genome shotgun (WGS) entry which is preliminary data.</text>
</comment>
<dbReference type="GO" id="GO:0016020">
    <property type="term" value="C:membrane"/>
    <property type="evidence" value="ECO:0007669"/>
    <property type="project" value="UniProtKB-SubCell"/>
</dbReference>
<dbReference type="PANTHER" id="PTHR48021:SF1">
    <property type="entry name" value="GH07001P-RELATED"/>
    <property type="match status" value="1"/>
</dbReference>
<protein>
    <recommendedName>
        <fullName evidence="7">Major facilitator superfamily (MFS) profile domain-containing protein</fullName>
    </recommendedName>
</protein>
<dbReference type="InterPro" id="IPR050549">
    <property type="entry name" value="MFS_Trehalose_Transporter"/>
</dbReference>
<dbReference type="Proteomes" id="UP001430953">
    <property type="component" value="Unassembled WGS sequence"/>
</dbReference>
<evidence type="ECO:0000256" key="6">
    <source>
        <dbReference type="SAM" id="Phobius"/>
    </source>
</evidence>
<dbReference type="AlphaFoldDB" id="A0AAW2G6D1"/>
<feature type="transmembrane region" description="Helical" evidence="6">
    <location>
        <begin position="446"/>
        <end position="465"/>
    </location>
</feature>
<feature type="transmembrane region" description="Helical" evidence="6">
    <location>
        <begin position="412"/>
        <end position="431"/>
    </location>
</feature>
<evidence type="ECO:0000256" key="3">
    <source>
        <dbReference type="ARBA" id="ARBA00022989"/>
    </source>
</evidence>
<dbReference type="InterPro" id="IPR036259">
    <property type="entry name" value="MFS_trans_sf"/>
</dbReference>
<name>A0AAW2G6D1_9HYME</name>
<feature type="transmembrane region" description="Helical" evidence="6">
    <location>
        <begin position="110"/>
        <end position="131"/>
    </location>
</feature>
<keyword evidence="9" id="KW-1185">Reference proteome</keyword>
<feature type="compositionally biased region" description="Basic and acidic residues" evidence="5">
    <location>
        <begin position="239"/>
        <end position="256"/>
    </location>
</feature>
<feature type="transmembrane region" description="Helical" evidence="6">
    <location>
        <begin position="143"/>
        <end position="165"/>
    </location>
</feature>
<feature type="transmembrane region" description="Helical" evidence="6">
    <location>
        <begin position="320"/>
        <end position="340"/>
    </location>
</feature>
<dbReference type="InterPro" id="IPR005828">
    <property type="entry name" value="MFS_sugar_transport-like"/>
</dbReference>
<feature type="transmembrane region" description="Helical" evidence="6">
    <location>
        <begin position="12"/>
        <end position="36"/>
    </location>
</feature>
<dbReference type="InterPro" id="IPR020846">
    <property type="entry name" value="MFS_dom"/>
</dbReference>
<dbReference type="GO" id="GO:0022857">
    <property type="term" value="F:transmembrane transporter activity"/>
    <property type="evidence" value="ECO:0007669"/>
    <property type="project" value="InterPro"/>
</dbReference>